<dbReference type="RefSeq" id="WP_206572226.1">
    <property type="nucleotide sequence ID" value="NZ_JAFKCV010000001.1"/>
</dbReference>
<dbReference type="EMBL" id="JAFKCV010000001">
    <property type="protein sequence ID" value="MBN7824134.1"/>
    <property type="molecule type" value="Genomic_DNA"/>
</dbReference>
<dbReference type="GO" id="GO:0009264">
    <property type="term" value="P:deoxyribonucleotide catabolic process"/>
    <property type="evidence" value="ECO:0007669"/>
    <property type="project" value="UniProtKB-UniRule"/>
</dbReference>
<dbReference type="NCBIfam" id="TIGR00126">
    <property type="entry name" value="deoC"/>
    <property type="match status" value="1"/>
</dbReference>
<comment type="catalytic activity">
    <reaction evidence="6">
        <text>2-deoxy-D-ribose 5-phosphate = D-glyceraldehyde 3-phosphate + acetaldehyde</text>
        <dbReference type="Rhea" id="RHEA:12821"/>
        <dbReference type="ChEBI" id="CHEBI:15343"/>
        <dbReference type="ChEBI" id="CHEBI:59776"/>
        <dbReference type="ChEBI" id="CHEBI:62877"/>
        <dbReference type="EC" id="4.1.2.4"/>
    </reaction>
</comment>
<evidence type="ECO:0000256" key="7">
    <source>
        <dbReference type="NCBIfam" id="TIGR00126"/>
    </source>
</evidence>
<organism evidence="8 9">
    <name type="scientific">Bowmanella dokdonensis</name>
    <dbReference type="NCBI Taxonomy" id="751969"/>
    <lineage>
        <taxon>Bacteria</taxon>
        <taxon>Pseudomonadati</taxon>
        <taxon>Pseudomonadota</taxon>
        <taxon>Gammaproteobacteria</taxon>
        <taxon>Alteromonadales</taxon>
        <taxon>Alteromonadaceae</taxon>
        <taxon>Bowmanella</taxon>
    </lineage>
</organism>
<dbReference type="SUPFAM" id="SSF51569">
    <property type="entry name" value="Aldolase"/>
    <property type="match status" value="1"/>
</dbReference>
<dbReference type="Proteomes" id="UP000664654">
    <property type="component" value="Unassembled WGS sequence"/>
</dbReference>
<evidence type="ECO:0000256" key="1">
    <source>
        <dbReference type="ARBA" id="ARBA00004816"/>
    </source>
</evidence>
<dbReference type="EC" id="4.1.2.4" evidence="3 7"/>
<dbReference type="Pfam" id="PF01791">
    <property type="entry name" value="DeoC"/>
    <property type="match status" value="1"/>
</dbReference>
<comment type="caution">
    <text evidence="8">The sequence shown here is derived from an EMBL/GenBank/DDBJ whole genome shotgun (WGS) entry which is preliminary data.</text>
</comment>
<keyword evidence="4 8" id="KW-0456">Lyase</keyword>
<evidence type="ECO:0000256" key="3">
    <source>
        <dbReference type="ARBA" id="ARBA00012515"/>
    </source>
</evidence>
<dbReference type="Gene3D" id="3.20.20.70">
    <property type="entry name" value="Aldolase class I"/>
    <property type="match status" value="1"/>
</dbReference>
<comment type="similarity">
    <text evidence="2">Belongs to the DeoC/FbaB aldolase family. DeoC type 2 subfamily.</text>
</comment>
<accession>A0A939DJZ2</accession>
<dbReference type="GO" id="GO:0004139">
    <property type="term" value="F:deoxyribose-phosphate aldolase activity"/>
    <property type="evidence" value="ECO:0007669"/>
    <property type="project" value="UniProtKB-UniRule"/>
</dbReference>
<evidence type="ECO:0000313" key="8">
    <source>
        <dbReference type="EMBL" id="MBN7824134.1"/>
    </source>
</evidence>
<name>A0A939DJZ2_9ALTE</name>
<evidence type="ECO:0000256" key="5">
    <source>
        <dbReference type="ARBA" id="ARBA00023270"/>
    </source>
</evidence>
<evidence type="ECO:0000256" key="2">
    <source>
        <dbReference type="ARBA" id="ARBA00009473"/>
    </source>
</evidence>
<comment type="pathway">
    <text evidence="1">Carbohydrate degradation; 2-deoxy-D-ribose 1-phosphate degradation; D-glyceraldehyde 3-phosphate and acetaldehyde from 2-deoxy-alpha-D-ribose 1-phosphate: step 2/2.</text>
</comment>
<dbReference type="PANTHER" id="PTHR10889">
    <property type="entry name" value="DEOXYRIBOSE-PHOSPHATE ALDOLASE"/>
    <property type="match status" value="1"/>
</dbReference>
<dbReference type="PIRSF" id="PIRSF001357">
    <property type="entry name" value="DeoC"/>
    <property type="match status" value="1"/>
</dbReference>
<keyword evidence="5" id="KW-0704">Schiff base</keyword>
<keyword evidence="9" id="KW-1185">Reference proteome</keyword>
<dbReference type="AlphaFoldDB" id="A0A939DJZ2"/>
<dbReference type="InterPro" id="IPR002915">
    <property type="entry name" value="DeoC/FbaB/LacD_aldolase"/>
</dbReference>
<reference evidence="8" key="1">
    <citation type="submission" date="2021-03" db="EMBL/GenBank/DDBJ databases">
        <title>novel species isolated from a fishpond in China.</title>
        <authorList>
            <person name="Lu H."/>
            <person name="Cai Z."/>
        </authorList>
    </citation>
    <scope>NUCLEOTIDE SEQUENCE</scope>
    <source>
        <strain evidence="8">JCM 30855</strain>
    </source>
</reference>
<dbReference type="GO" id="GO:0005737">
    <property type="term" value="C:cytoplasm"/>
    <property type="evidence" value="ECO:0007669"/>
    <property type="project" value="InterPro"/>
</dbReference>
<dbReference type="InterPro" id="IPR011343">
    <property type="entry name" value="DeoC"/>
</dbReference>
<dbReference type="InterPro" id="IPR013785">
    <property type="entry name" value="Aldolase_TIM"/>
</dbReference>
<gene>
    <name evidence="8" type="primary">deoC</name>
    <name evidence="8" type="ORF">J0A66_02740</name>
</gene>
<dbReference type="CDD" id="cd00959">
    <property type="entry name" value="DeoC"/>
    <property type="match status" value="1"/>
</dbReference>
<sequence length="257" mass="27566">MNNLHSVARRTLPLVDLTCLNETDSQQTISALCDKAQTPWGPVAAICIYPLWLKHARTRLDAVPGNQVRLATVVNFPHGDLSLHQIEIQIGQSLAAGADEIDLVMPYRQLQGGEVGSVARLLKSCRRWCHKAVLKVILETGELEHSGLISQAAALAIDCGADFIKTSTGKAPVNATLDAARLMLEQIHRLNPAVGFKAAGGIRTLEQAAGYLSLADELMGACWISPSHFRFGASGLLDSLMAELSGTNSTATQDQGY</sequence>
<dbReference type="PANTHER" id="PTHR10889:SF3">
    <property type="entry name" value="DEOXYRIBOSE-PHOSPHATE ALDOLASE"/>
    <property type="match status" value="1"/>
</dbReference>
<proteinExistence type="inferred from homology"/>
<protein>
    <recommendedName>
        <fullName evidence="3 7">Deoxyribose-phosphate aldolase</fullName>
        <ecNumber evidence="3 7">4.1.2.4</ecNumber>
    </recommendedName>
</protein>
<evidence type="ECO:0000256" key="4">
    <source>
        <dbReference type="ARBA" id="ARBA00023239"/>
    </source>
</evidence>
<evidence type="ECO:0000313" key="9">
    <source>
        <dbReference type="Proteomes" id="UP000664654"/>
    </source>
</evidence>
<evidence type="ECO:0000256" key="6">
    <source>
        <dbReference type="ARBA" id="ARBA00048791"/>
    </source>
</evidence>
<dbReference type="SMART" id="SM01133">
    <property type="entry name" value="DeoC"/>
    <property type="match status" value="1"/>
</dbReference>
<dbReference type="GO" id="GO:0016052">
    <property type="term" value="P:carbohydrate catabolic process"/>
    <property type="evidence" value="ECO:0007669"/>
    <property type="project" value="TreeGrafter"/>
</dbReference>